<dbReference type="InterPro" id="IPR013324">
    <property type="entry name" value="RNA_pol_sigma_r3/r4-like"/>
</dbReference>
<keyword evidence="2" id="KW-0805">Transcription regulation</keyword>
<evidence type="ECO:0000259" key="7">
    <source>
        <dbReference type="Pfam" id="PF04545"/>
    </source>
</evidence>
<reference evidence="8" key="1">
    <citation type="journal article" date="2022" name="ISME J.">
        <title>A general approach to explore prokaryotic protein glycosylation reveals the unique surface layer modulation of an anammox bacterium.</title>
        <authorList>
            <person name="Pabst M."/>
            <person name="Grouzdev D.S."/>
            <person name="Lawson C.E."/>
            <person name="Kleikamp H.B.C."/>
            <person name="de Ram C."/>
            <person name="Louwen R."/>
            <person name="Lin Y.M."/>
            <person name="Lucker S."/>
            <person name="van Loosdrecht M.C.M."/>
            <person name="Laureni M."/>
        </authorList>
    </citation>
    <scope>NUCLEOTIDE SEQUENCE</scope>
    <source>
        <strain evidence="8">BROCD043</strain>
    </source>
</reference>
<accession>A0A952AHC5</accession>
<dbReference type="Gene3D" id="1.10.10.10">
    <property type="entry name" value="Winged helix-like DNA-binding domain superfamily/Winged helix DNA-binding domain"/>
    <property type="match status" value="1"/>
</dbReference>
<dbReference type="AlphaFoldDB" id="A0A952AHC5"/>
<dbReference type="InterPro" id="IPR036388">
    <property type="entry name" value="WH-like_DNA-bd_sf"/>
</dbReference>
<sequence length="173" mass="20142">MDKEVLLKAKQGDKHSLGVIFDNYVDRLYRYAYVRLHDKHKAEDIVSTVFIKVIENIATLDLTKNFEAWLFTITRNSLIDYLRKNKFVNAEEYISTAADKNSETKEVENSLIIKDIRSSMQGLKKVEQEVIELTYFAGLNDREVGELINVAEGNIRVIRFRAIKKIKKIMKIK</sequence>
<dbReference type="InterPro" id="IPR007630">
    <property type="entry name" value="RNA_pol_sigma70_r4"/>
</dbReference>
<dbReference type="SUPFAM" id="SSF88946">
    <property type="entry name" value="Sigma2 domain of RNA polymerase sigma factors"/>
    <property type="match status" value="1"/>
</dbReference>
<dbReference type="InterPro" id="IPR013325">
    <property type="entry name" value="RNA_pol_sigma_r2"/>
</dbReference>
<dbReference type="PANTHER" id="PTHR43133">
    <property type="entry name" value="RNA POLYMERASE ECF-TYPE SIGMA FACTO"/>
    <property type="match status" value="1"/>
</dbReference>
<protein>
    <submittedName>
        <fullName evidence="8">Sigma-70 family RNA polymerase sigma factor</fullName>
    </submittedName>
</protein>
<evidence type="ECO:0000256" key="2">
    <source>
        <dbReference type="ARBA" id="ARBA00023015"/>
    </source>
</evidence>
<proteinExistence type="inferred from homology"/>
<gene>
    <name evidence="8" type="ORF">H3C67_03945</name>
</gene>
<dbReference type="SUPFAM" id="SSF88659">
    <property type="entry name" value="Sigma3 and sigma4 domains of RNA polymerase sigma factors"/>
    <property type="match status" value="1"/>
</dbReference>
<feature type="domain" description="RNA polymerase sigma-70 region 2" evidence="6">
    <location>
        <begin position="21"/>
        <end position="86"/>
    </location>
</feature>
<dbReference type="InterPro" id="IPR039425">
    <property type="entry name" value="RNA_pol_sigma-70-like"/>
</dbReference>
<feature type="domain" description="RNA polymerase sigma-70 region 4" evidence="7">
    <location>
        <begin position="120"/>
        <end position="168"/>
    </location>
</feature>
<dbReference type="EMBL" id="JACFOF010000009">
    <property type="protein sequence ID" value="MBW7953917.1"/>
    <property type="molecule type" value="Genomic_DNA"/>
</dbReference>
<dbReference type="InterPro" id="IPR007627">
    <property type="entry name" value="RNA_pol_sigma70_r2"/>
</dbReference>
<evidence type="ECO:0000256" key="4">
    <source>
        <dbReference type="ARBA" id="ARBA00023125"/>
    </source>
</evidence>
<organism evidence="8 9">
    <name type="scientific">Candidatus Dojkabacteria bacterium</name>
    <dbReference type="NCBI Taxonomy" id="2099670"/>
    <lineage>
        <taxon>Bacteria</taxon>
        <taxon>Candidatus Dojkabacteria</taxon>
    </lineage>
</organism>
<dbReference type="NCBIfam" id="TIGR02937">
    <property type="entry name" value="sigma70-ECF"/>
    <property type="match status" value="1"/>
</dbReference>
<dbReference type="InterPro" id="IPR014284">
    <property type="entry name" value="RNA_pol_sigma-70_dom"/>
</dbReference>
<comment type="caution">
    <text evidence="8">The sequence shown here is derived from an EMBL/GenBank/DDBJ whole genome shotgun (WGS) entry which is preliminary data.</text>
</comment>
<comment type="similarity">
    <text evidence="1">Belongs to the sigma-70 factor family. ECF subfamily.</text>
</comment>
<dbReference type="PANTHER" id="PTHR43133:SF62">
    <property type="entry name" value="RNA POLYMERASE SIGMA FACTOR SIGZ"/>
    <property type="match status" value="1"/>
</dbReference>
<evidence type="ECO:0000313" key="9">
    <source>
        <dbReference type="Proteomes" id="UP000781173"/>
    </source>
</evidence>
<evidence type="ECO:0000256" key="3">
    <source>
        <dbReference type="ARBA" id="ARBA00023082"/>
    </source>
</evidence>
<dbReference type="GO" id="GO:0006352">
    <property type="term" value="P:DNA-templated transcription initiation"/>
    <property type="evidence" value="ECO:0007669"/>
    <property type="project" value="InterPro"/>
</dbReference>
<dbReference type="GO" id="GO:0016987">
    <property type="term" value="F:sigma factor activity"/>
    <property type="evidence" value="ECO:0007669"/>
    <property type="project" value="UniProtKB-KW"/>
</dbReference>
<keyword evidence="5" id="KW-0804">Transcription</keyword>
<evidence type="ECO:0000313" key="8">
    <source>
        <dbReference type="EMBL" id="MBW7953917.1"/>
    </source>
</evidence>
<dbReference type="GO" id="GO:0003677">
    <property type="term" value="F:DNA binding"/>
    <property type="evidence" value="ECO:0007669"/>
    <property type="project" value="UniProtKB-KW"/>
</dbReference>
<evidence type="ECO:0000259" key="6">
    <source>
        <dbReference type="Pfam" id="PF04542"/>
    </source>
</evidence>
<evidence type="ECO:0000256" key="1">
    <source>
        <dbReference type="ARBA" id="ARBA00010641"/>
    </source>
</evidence>
<dbReference type="Proteomes" id="UP000781173">
    <property type="component" value="Unassembled WGS sequence"/>
</dbReference>
<dbReference type="Gene3D" id="1.10.1740.10">
    <property type="match status" value="1"/>
</dbReference>
<keyword evidence="4" id="KW-0238">DNA-binding</keyword>
<keyword evidence="3" id="KW-0731">Sigma factor</keyword>
<dbReference type="Pfam" id="PF04542">
    <property type="entry name" value="Sigma70_r2"/>
    <property type="match status" value="1"/>
</dbReference>
<name>A0A952AHC5_9BACT</name>
<evidence type="ECO:0000256" key="5">
    <source>
        <dbReference type="ARBA" id="ARBA00023163"/>
    </source>
</evidence>
<dbReference type="Pfam" id="PF04545">
    <property type="entry name" value="Sigma70_r4"/>
    <property type="match status" value="1"/>
</dbReference>